<protein>
    <submittedName>
        <fullName evidence="1">Meiotic expression up-regulated protein 10</fullName>
    </submittedName>
</protein>
<organism evidence="1 2">
    <name type="scientific">Smittium mucronatum</name>
    <dbReference type="NCBI Taxonomy" id="133383"/>
    <lineage>
        <taxon>Eukaryota</taxon>
        <taxon>Fungi</taxon>
        <taxon>Fungi incertae sedis</taxon>
        <taxon>Zoopagomycota</taxon>
        <taxon>Kickxellomycotina</taxon>
        <taxon>Harpellomycetes</taxon>
        <taxon>Harpellales</taxon>
        <taxon>Legeriomycetaceae</taxon>
        <taxon>Smittium</taxon>
    </lineage>
</organism>
<dbReference type="AlphaFoldDB" id="A0A1R0H1N0"/>
<evidence type="ECO:0000313" key="2">
    <source>
        <dbReference type="Proteomes" id="UP000187455"/>
    </source>
</evidence>
<dbReference type="Proteomes" id="UP000187455">
    <property type="component" value="Unassembled WGS sequence"/>
</dbReference>
<dbReference type="EMBL" id="LSSL01001097">
    <property type="protein sequence ID" value="OLY83047.1"/>
    <property type="molecule type" value="Genomic_DNA"/>
</dbReference>
<name>A0A1R0H1N0_9FUNG</name>
<keyword evidence="2" id="KW-1185">Reference proteome</keyword>
<comment type="caution">
    <text evidence="1">The sequence shown here is derived from an EMBL/GenBank/DDBJ whole genome shotgun (WGS) entry which is preliminary data.</text>
</comment>
<proteinExistence type="predicted"/>
<dbReference type="SUPFAM" id="SSF52058">
    <property type="entry name" value="L domain-like"/>
    <property type="match status" value="1"/>
</dbReference>
<gene>
    <name evidence="1" type="ORF">AYI68_g2823</name>
</gene>
<sequence length="241" mass="27592">MENSLRNHVNFYQLVKVNGLRIKGIEYGSIVFHNLKWVNGDFLLNGGSENTIGEFPELIEIQGYARVEKMGRIQMDKISTVQGIFILEDNYFSSISLPKLEKVYGSFKIVGKNLLETIDLKSLKNVGGVLLIENGEMSEIGSLDLSSLETVALDSHIEGHYKSLDLPKLVNIGGWFSFLHWGKHDCKTLEDLFINKAEKVVCFENESQMDKDRLSSEAILQKRKFYRDRKNTHQKEKIVYL</sequence>
<reference evidence="1 2" key="1">
    <citation type="journal article" date="2016" name="Mol. Biol. Evol.">
        <title>Genome-Wide Survey of Gut Fungi (Harpellales) Reveals the First Horizontally Transferred Ubiquitin Gene from a Mosquito Host.</title>
        <authorList>
            <person name="Wang Y."/>
            <person name="White M.M."/>
            <person name="Kvist S."/>
            <person name="Moncalvo J.M."/>
        </authorList>
    </citation>
    <scope>NUCLEOTIDE SEQUENCE [LARGE SCALE GENOMIC DNA]</scope>
    <source>
        <strain evidence="1 2">ALG-7-W6</strain>
    </source>
</reference>
<evidence type="ECO:0000313" key="1">
    <source>
        <dbReference type="EMBL" id="OLY83047.1"/>
    </source>
</evidence>
<accession>A0A1R0H1N0</accession>
<dbReference type="OrthoDB" id="536881at2759"/>